<evidence type="ECO:0000313" key="11">
    <source>
        <dbReference type="EMBL" id="PTB68287.1"/>
    </source>
</evidence>
<evidence type="ECO:0000259" key="10">
    <source>
        <dbReference type="SMART" id="SM00986"/>
    </source>
</evidence>
<dbReference type="Proteomes" id="UP000241546">
    <property type="component" value="Unassembled WGS sequence"/>
</dbReference>
<evidence type="ECO:0000256" key="4">
    <source>
        <dbReference type="ARBA" id="ARBA00023128"/>
    </source>
</evidence>
<dbReference type="FunFam" id="3.40.470.10:FF:000007">
    <property type="entry name" value="Uracil-DNA glycosylase"/>
    <property type="match status" value="1"/>
</dbReference>
<dbReference type="SMART" id="SM00987">
    <property type="entry name" value="UreE_C"/>
    <property type="match status" value="1"/>
</dbReference>
<keyword evidence="6 7" id="KW-0539">Nucleus</keyword>
<dbReference type="SMART" id="SM00986">
    <property type="entry name" value="UDG"/>
    <property type="match status" value="1"/>
</dbReference>
<sequence>MSNLKRKAATIGNEAEAKKPKANGSITSFFGAAPKPAGASPASAPSPALKFDKAKWIEGLTAEQKELLKLEIETLHDSWLALLKDDVTSKEFLELKRFLNRETAAGRKWFPPKEDVYSWSRHTPFNEVKVVILGQDPYHNVNQAHGMAFSVRPPTPAPPSLRNMYIALKKDYPSFIEPANRGGLLIPWADRGVLMLNTCLTVRAHEANSHANRGWEKFTQKVIDLIAQKRTRGVVFMAWGTPASKRVQKVDKQRHLVLLSVHPSPLSASRGFFDCGHFKLANEWLISRYGEDGEIDWALRPGNTTKKVIKEALKEVVNEEKATTANGEVKETKGPDKKGEEESKEASAENVEGKATANGDVKTKKPVPNIDEDDVDSDEEAALEEALKLAEEKIKN</sequence>
<dbReference type="NCBIfam" id="NF003592">
    <property type="entry name" value="PRK05254.1-5"/>
    <property type="match status" value="1"/>
</dbReference>
<dbReference type="InterPro" id="IPR002043">
    <property type="entry name" value="UDG_fam1"/>
</dbReference>
<dbReference type="GO" id="GO:0097510">
    <property type="term" value="P:base-excision repair, AP site formation via deaminated base removal"/>
    <property type="evidence" value="ECO:0007669"/>
    <property type="project" value="TreeGrafter"/>
</dbReference>
<dbReference type="PANTHER" id="PTHR11264">
    <property type="entry name" value="URACIL-DNA GLYCOSYLASE"/>
    <property type="match status" value="1"/>
</dbReference>
<dbReference type="GO" id="GO:0005739">
    <property type="term" value="C:mitochondrion"/>
    <property type="evidence" value="ECO:0007669"/>
    <property type="project" value="UniProtKB-SubCell"/>
</dbReference>
<dbReference type="HAMAP" id="MF_00148">
    <property type="entry name" value="UDG"/>
    <property type="match status" value="1"/>
</dbReference>
<dbReference type="GO" id="GO:0004844">
    <property type="term" value="F:uracil DNA N-glycosylase activity"/>
    <property type="evidence" value="ECO:0007669"/>
    <property type="project" value="UniProtKB-UniRule"/>
</dbReference>
<name>A0A2T4BG42_9HYPO</name>
<evidence type="ECO:0000256" key="8">
    <source>
        <dbReference type="PROSITE-ProRule" id="PRU10072"/>
    </source>
</evidence>
<dbReference type="NCBIfam" id="TIGR00628">
    <property type="entry name" value="ung"/>
    <property type="match status" value="1"/>
</dbReference>
<feature type="region of interest" description="Disordered" evidence="9">
    <location>
        <begin position="1"/>
        <end position="20"/>
    </location>
</feature>
<dbReference type="CDD" id="cd10027">
    <property type="entry name" value="UDG-F1-like"/>
    <property type="match status" value="1"/>
</dbReference>
<dbReference type="NCBIfam" id="NF003588">
    <property type="entry name" value="PRK05254.1-1"/>
    <property type="match status" value="1"/>
</dbReference>
<dbReference type="SUPFAM" id="SSF52141">
    <property type="entry name" value="Uracil-DNA glycosylase-like"/>
    <property type="match status" value="1"/>
</dbReference>
<feature type="domain" description="Uracil-DNA glycosylase-like" evidence="10">
    <location>
        <begin position="121"/>
        <end position="285"/>
    </location>
</feature>
<dbReference type="AlphaFoldDB" id="A0A2T4BG42"/>
<reference evidence="12" key="1">
    <citation type="submission" date="2016-07" db="EMBL/GenBank/DDBJ databases">
        <title>Multiple horizontal gene transfer events from other fungi enriched the ability of initially mycotrophic Trichoderma (Ascomycota) to feed on dead plant biomass.</title>
        <authorList>
            <consortium name="DOE Joint Genome Institute"/>
            <person name="Atanasova L."/>
            <person name="Chenthamara K."/>
            <person name="Zhang J."/>
            <person name="Grujic M."/>
            <person name="Henrissat B."/>
            <person name="Kuo A."/>
            <person name="Aerts A."/>
            <person name="Salamov A."/>
            <person name="Lipzen A."/>
            <person name="Labutti K."/>
            <person name="Barry K."/>
            <person name="Miao Y."/>
            <person name="Rahimi M.J."/>
            <person name="Shen Q."/>
            <person name="Grigoriev I.V."/>
            <person name="Kubicek C.P."/>
            <person name="Druzhinina I.S."/>
        </authorList>
    </citation>
    <scope>NUCLEOTIDE SEQUENCE [LARGE SCALE GENOMIC DNA]</scope>
    <source>
        <strain evidence="12">TUCIM 6016</strain>
    </source>
</reference>
<feature type="compositionally biased region" description="Basic and acidic residues" evidence="9">
    <location>
        <begin position="320"/>
        <end position="347"/>
    </location>
</feature>
<evidence type="ECO:0000256" key="5">
    <source>
        <dbReference type="ARBA" id="ARBA00023204"/>
    </source>
</evidence>
<organism evidence="11 12">
    <name type="scientific">Trichoderma citrinoviride</name>
    <dbReference type="NCBI Taxonomy" id="58853"/>
    <lineage>
        <taxon>Eukaryota</taxon>
        <taxon>Fungi</taxon>
        <taxon>Dikarya</taxon>
        <taxon>Ascomycota</taxon>
        <taxon>Pezizomycotina</taxon>
        <taxon>Sordariomycetes</taxon>
        <taxon>Hypocreomycetidae</taxon>
        <taxon>Hypocreales</taxon>
        <taxon>Hypocreaceae</taxon>
        <taxon>Trichoderma</taxon>
    </lineage>
</organism>
<evidence type="ECO:0000256" key="1">
    <source>
        <dbReference type="ARBA" id="ARBA00008184"/>
    </source>
</evidence>
<evidence type="ECO:0000256" key="6">
    <source>
        <dbReference type="ARBA" id="ARBA00023242"/>
    </source>
</evidence>
<comment type="similarity">
    <text evidence="1 7">Belongs to the uracil-DNA glycosylase (UDG) superfamily. UNG family.</text>
</comment>
<comment type="subcellular location">
    <subcellularLocation>
        <location evidence="7">Mitochondrion</location>
    </subcellularLocation>
    <subcellularLocation>
        <location evidence="7">Nucleus</location>
    </subcellularLocation>
</comment>
<keyword evidence="3 7" id="KW-0378">Hydrolase</keyword>
<accession>A0A2T4BG42</accession>
<evidence type="ECO:0000256" key="9">
    <source>
        <dbReference type="SAM" id="MobiDB-lite"/>
    </source>
</evidence>
<dbReference type="PROSITE" id="PS00130">
    <property type="entry name" value="U_DNA_GLYCOSYLASE"/>
    <property type="match status" value="1"/>
</dbReference>
<proteinExistence type="inferred from homology"/>
<feature type="region of interest" description="Disordered" evidence="9">
    <location>
        <begin position="320"/>
        <end position="380"/>
    </location>
</feature>
<dbReference type="NCBIfam" id="NF003589">
    <property type="entry name" value="PRK05254.1-2"/>
    <property type="match status" value="1"/>
</dbReference>
<keyword evidence="5 7" id="KW-0234">DNA repair</keyword>
<dbReference type="Pfam" id="PF03167">
    <property type="entry name" value="UDG"/>
    <property type="match status" value="1"/>
</dbReference>
<keyword evidence="4 7" id="KW-0496">Mitochondrion</keyword>
<dbReference type="InterPro" id="IPR018085">
    <property type="entry name" value="Ura-DNA_Glyclase_AS"/>
</dbReference>
<evidence type="ECO:0000256" key="7">
    <source>
        <dbReference type="HAMAP-Rule" id="MF_03166"/>
    </source>
</evidence>
<dbReference type="InterPro" id="IPR036895">
    <property type="entry name" value="Uracil-DNA_glycosylase-like_sf"/>
</dbReference>
<dbReference type="PANTHER" id="PTHR11264:SF0">
    <property type="entry name" value="URACIL-DNA GLYCOSYLASE"/>
    <property type="match status" value="1"/>
</dbReference>
<dbReference type="OrthoDB" id="10031947at2759"/>
<evidence type="ECO:0000256" key="2">
    <source>
        <dbReference type="ARBA" id="ARBA00022763"/>
    </source>
</evidence>
<dbReference type="GO" id="GO:0005634">
    <property type="term" value="C:nucleus"/>
    <property type="evidence" value="ECO:0007669"/>
    <property type="project" value="UniProtKB-SubCell"/>
</dbReference>
<keyword evidence="12" id="KW-1185">Reference proteome</keyword>
<comment type="catalytic activity">
    <reaction evidence="7">
        <text>Hydrolyzes single-stranded DNA or mismatched double-stranded DNA and polynucleotides, releasing free uracil.</text>
        <dbReference type="EC" id="3.2.2.27"/>
    </reaction>
</comment>
<dbReference type="EC" id="3.2.2.27" evidence="7"/>
<keyword evidence="2 7" id="KW-0227">DNA damage</keyword>
<dbReference type="Gene3D" id="3.40.470.10">
    <property type="entry name" value="Uracil-DNA glycosylase-like domain"/>
    <property type="match status" value="1"/>
</dbReference>
<dbReference type="InterPro" id="IPR005122">
    <property type="entry name" value="Uracil-DNA_glycosylase-like"/>
</dbReference>
<comment type="function">
    <text evidence="7">Excises uracil residues from the DNA which can arise as a result of misincorporation of dUMP residues by DNA polymerase or due to deamination of cytosine.</text>
</comment>
<protein>
    <recommendedName>
        <fullName evidence="7">Uracil-DNA glycosylase</fullName>
        <shortName evidence="7">UDG</shortName>
        <ecNumber evidence="7">3.2.2.27</ecNumber>
    </recommendedName>
</protein>
<feature type="compositionally biased region" description="Acidic residues" evidence="9">
    <location>
        <begin position="370"/>
        <end position="380"/>
    </location>
</feature>
<dbReference type="EMBL" id="KZ680210">
    <property type="protein sequence ID" value="PTB68287.1"/>
    <property type="molecule type" value="Genomic_DNA"/>
</dbReference>
<evidence type="ECO:0000313" key="12">
    <source>
        <dbReference type="Proteomes" id="UP000241546"/>
    </source>
</evidence>
<feature type="active site" description="Proton acceptor" evidence="7 8">
    <location>
        <position position="136"/>
    </location>
</feature>
<gene>
    <name evidence="7" type="primary">UNG1</name>
    <name evidence="11" type="ORF">BBK36DRAFT_1157957</name>
</gene>
<evidence type="ECO:0000256" key="3">
    <source>
        <dbReference type="ARBA" id="ARBA00022801"/>
    </source>
</evidence>